<dbReference type="InterPro" id="IPR006620">
    <property type="entry name" value="Pro_4_hyd_alph"/>
</dbReference>
<dbReference type="STRING" id="1157962.A0A250X2F9"/>
<evidence type="ECO:0000256" key="5">
    <source>
        <dbReference type="ARBA" id="ARBA00022692"/>
    </source>
</evidence>
<dbReference type="Pfam" id="PF13640">
    <property type="entry name" value="2OG-FeII_Oxy_3"/>
    <property type="match status" value="1"/>
</dbReference>
<dbReference type="InterPro" id="IPR005123">
    <property type="entry name" value="Oxoglu/Fe-dep_dioxygenase_dom"/>
</dbReference>
<sequence length="378" mass="42329">MGRMIIIVTTLFLVFHLPFEGIAVTEEKLIGWKGETYDPDAYWDPLNLTASKHDSIPLPSSRSWIEIISFPAIFHGVSWQPRAFIYHNFISNREARHLIELAAVEMKRSTVVGEGGKSVLDGYRTSYGTFLRRYQDDVVKRVEHRVAAWTQIPVEHQEDIQVLRYGIGQFYRVHADTLRDPEAGVRVATVLVYLNEPDEGGETAFPRSSWINPKLAETSGPFSDCAKNGVAFKPKRGDALLFWSINPDGITEDFHASHTGCPVISGAKWTMTKWIHAKPFRPAELSFARRSGGVHVDKWRVDPGHCSDLSSGCSSMTAEGKLCEQEKDKFIVSATGLGICRKTCGACKDCEEADVACFNHNREKVGYLSFNASELQLM</sequence>
<keyword evidence="6" id="KW-0479">Metal-binding</keyword>
<evidence type="ECO:0000256" key="10">
    <source>
        <dbReference type="ARBA" id="ARBA00023002"/>
    </source>
</evidence>
<evidence type="ECO:0000256" key="2">
    <source>
        <dbReference type="ARBA" id="ARBA00004648"/>
    </source>
</evidence>
<dbReference type="InterPro" id="IPR045054">
    <property type="entry name" value="P4HA-like"/>
</dbReference>
<proteinExistence type="inferred from homology"/>
<dbReference type="EC" id="1.14.11.2" evidence="4"/>
<keyword evidence="15" id="KW-0732">Signal</keyword>
<comment type="cofactor">
    <cofactor evidence="1">
        <name>L-ascorbate</name>
        <dbReference type="ChEBI" id="CHEBI:38290"/>
    </cofactor>
</comment>
<dbReference type="PROSITE" id="PS51471">
    <property type="entry name" value="FE2OG_OXY"/>
    <property type="match status" value="1"/>
</dbReference>
<evidence type="ECO:0000256" key="1">
    <source>
        <dbReference type="ARBA" id="ARBA00001961"/>
    </source>
</evidence>
<evidence type="ECO:0000256" key="6">
    <source>
        <dbReference type="ARBA" id="ARBA00022723"/>
    </source>
</evidence>
<keyword evidence="8" id="KW-0735">Signal-anchor</keyword>
<dbReference type="Gene3D" id="2.60.120.620">
    <property type="entry name" value="q2cbj1_9rhob like domain"/>
    <property type="match status" value="1"/>
</dbReference>
<dbReference type="OrthoDB" id="420380at2759"/>
<dbReference type="GO" id="GO:0005789">
    <property type="term" value="C:endoplasmic reticulum membrane"/>
    <property type="evidence" value="ECO:0007669"/>
    <property type="project" value="UniProtKB-SubCell"/>
</dbReference>
<keyword evidence="18" id="KW-1185">Reference proteome</keyword>
<evidence type="ECO:0000256" key="9">
    <source>
        <dbReference type="ARBA" id="ARBA00022989"/>
    </source>
</evidence>
<feature type="signal peptide" evidence="15">
    <location>
        <begin position="1"/>
        <end position="23"/>
    </location>
</feature>
<organism evidence="17 18">
    <name type="scientific">Chlamydomonas eustigma</name>
    <dbReference type="NCBI Taxonomy" id="1157962"/>
    <lineage>
        <taxon>Eukaryota</taxon>
        <taxon>Viridiplantae</taxon>
        <taxon>Chlorophyta</taxon>
        <taxon>core chlorophytes</taxon>
        <taxon>Chlorophyceae</taxon>
        <taxon>CS clade</taxon>
        <taxon>Chlamydomonadales</taxon>
        <taxon>Chlamydomonadaceae</taxon>
        <taxon>Chlamydomonas</taxon>
    </lineage>
</organism>
<keyword evidence="7" id="KW-0223">Dioxygenase</keyword>
<evidence type="ECO:0000256" key="4">
    <source>
        <dbReference type="ARBA" id="ARBA00012269"/>
    </source>
</evidence>
<dbReference type="GO" id="GO:0031418">
    <property type="term" value="F:L-ascorbic acid binding"/>
    <property type="evidence" value="ECO:0007669"/>
    <property type="project" value="InterPro"/>
</dbReference>
<keyword evidence="11" id="KW-0408">Iron</keyword>
<keyword evidence="13" id="KW-0325">Glycoprotein</keyword>
<dbReference type="PANTHER" id="PTHR10869">
    <property type="entry name" value="PROLYL 4-HYDROXYLASE ALPHA SUBUNIT"/>
    <property type="match status" value="1"/>
</dbReference>
<dbReference type="Proteomes" id="UP000232323">
    <property type="component" value="Unassembled WGS sequence"/>
</dbReference>
<evidence type="ECO:0000256" key="8">
    <source>
        <dbReference type="ARBA" id="ARBA00022968"/>
    </source>
</evidence>
<comment type="caution">
    <text evidence="17">The sequence shown here is derived from an EMBL/GenBank/DDBJ whole genome shotgun (WGS) entry which is preliminary data.</text>
</comment>
<protein>
    <recommendedName>
        <fullName evidence="4">procollagen-proline 4-dioxygenase</fullName>
        <ecNumber evidence="4">1.14.11.2</ecNumber>
    </recommendedName>
</protein>
<evidence type="ECO:0000256" key="7">
    <source>
        <dbReference type="ARBA" id="ARBA00022964"/>
    </source>
</evidence>
<evidence type="ECO:0000256" key="14">
    <source>
        <dbReference type="ARBA" id="ARBA00049169"/>
    </source>
</evidence>
<dbReference type="InterPro" id="IPR044862">
    <property type="entry name" value="Pro_4_hyd_alph_FE2OG_OXY"/>
</dbReference>
<name>A0A250X2F9_9CHLO</name>
<dbReference type="GO" id="GO:0005506">
    <property type="term" value="F:iron ion binding"/>
    <property type="evidence" value="ECO:0007669"/>
    <property type="project" value="InterPro"/>
</dbReference>
<comment type="catalytic activity">
    <reaction evidence="14">
        <text>L-prolyl-[collagen] + 2-oxoglutarate + O2 = trans-4-hydroxy-L-prolyl-[collagen] + succinate + CO2</text>
        <dbReference type="Rhea" id="RHEA:18945"/>
        <dbReference type="Rhea" id="RHEA-COMP:11676"/>
        <dbReference type="Rhea" id="RHEA-COMP:11680"/>
        <dbReference type="ChEBI" id="CHEBI:15379"/>
        <dbReference type="ChEBI" id="CHEBI:16526"/>
        <dbReference type="ChEBI" id="CHEBI:16810"/>
        <dbReference type="ChEBI" id="CHEBI:30031"/>
        <dbReference type="ChEBI" id="CHEBI:50342"/>
        <dbReference type="ChEBI" id="CHEBI:61965"/>
        <dbReference type="EC" id="1.14.11.2"/>
    </reaction>
</comment>
<comment type="subcellular location">
    <subcellularLocation>
        <location evidence="2">Endoplasmic reticulum membrane</location>
        <topology evidence="2">Single-pass type II membrane protein</topology>
    </subcellularLocation>
</comment>
<evidence type="ECO:0000256" key="12">
    <source>
        <dbReference type="ARBA" id="ARBA00023136"/>
    </source>
</evidence>
<evidence type="ECO:0000256" key="13">
    <source>
        <dbReference type="ARBA" id="ARBA00023180"/>
    </source>
</evidence>
<dbReference type="PANTHER" id="PTHR10869:SF238">
    <property type="entry name" value="PROLYL 4-HYDROXYLASE 6-RELATED"/>
    <property type="match status" value="1"/>
</dbReference>
<dbReference type="FunFam" id="2.60.120.620:FF:000002">
    <property type="entry name" value="Prolyl 4-hydroxylase 4"/>
    <property type="match status" value="1"/>
</dbReference>
<evidence type="ECO:0000256" key="11">
    <source>
        <dbReference type="ARBA" id="ARBA00023004"/>
    </source>
</evidence>
<feature type="domain" description="Fe2OG dioxygenase" evidence="16">
    <location>
        <begin position="156"/>
        <end position="277"/>
    </location>
</feature>
<accession>A0A250X2F9</accession>
<feature type="chain" id="PRO_5012852087" description="procollagen-proline 4-dioxygenase" evidence="15">
    <location>
        <begin position="24"/>
        <end position="378"/>
    </location>
</feature>
<evidence type="ECO:0000313" key="18">
    <source>
        <dbReference type="Proteomes" id="UP000232323"/>
    </source>
</evidence>
<reference evidence="17 18" key="1">
    <citation type="submission" date="2017-08" db="EMBL/GenBank/DDBJ databases">
        <title>Acidophilic green algal genome provides insights into adaptation to an acidic environment.</title>
        <authorList>
            <person name="Hirooka S."/>
            <person name="Hirose Y."/>
            <person name="Kanesaki Y."/>
            <person name="Higuchi S."/>
            <person name="Fujiwara T."/>
            <person name="Onuma R."/>
            <person name="Era A."/>
            <person name="Ohbayashi R."/>
            <person name="Uzuka A."/>
            <person name="Nozaki H."/>
            <person name="Yoshikawa H."/>
            <person name="Miyagishima S.Y."/>
        </authorList>
    </citation>
    <scope>NUCLEOTIDE SEQUENCE [LARGE SCALE GENOMIC DNA]</scope>
    <source>
        <strain evidence="17 18">NIES-2499</strain>
    </source>
</reference>
<dbReference type="SMART" id="SM00702">
    <property type="entry name" value="P4Hc"/>
    <property type="match status" value="1"/>
</dbReference>
<evidence type="ECO:0000256" key="15">
    <source>
        <dbReference type="SAM" id="SignalP"/>
    </source>
</evidence>
<evidence type="ECO:0000313" key="17">
    <source>
        <dbReference type="EMBL" id="GAX76930.1"/>
    </source>
</evidence>
<keyword evidence="10" id="KW-0560">Oxidoreductase</keyword>
<evidence type="ECO:0000259" key="16">
    <source>
        <dbReference type="PROSITE" id="PS51471"/>
    </source>
</evidence>
<dbReference type="EMBL" id="BEGY01000020">
    <property type="protein sequence ID" value="GAX76930.1"/>
    <property type="molecule type" value="Genomic_DNA"/>
</dbReference>
<keyword evidence="9" id="KW-1133">Transmembrane helix</keyword>
<gene>
    <name evidence="17" type="ORF">CEUSTIGMA_g4377.t1</name>
</gene>
<evidence type="ECO:0000256" key="3">
    <source>
        <dbReference type="ARBA" id="ARBA00006511"/>
    </source>
</evidence>
<dbReference type="AlphaFoldDB" id="A0A250X2F9"/>
<keyword evidence="12" id="KW-0472">Membrane</keyword>
<comment type="similarity">
    <text evidence="3">Belongs to the P4HA family.</text>
</comment>
<dbReference type="GO" id="GO:0004656">
    <property type="term" value="F:procollagen-proline 4-dioxygenase activity"/>
    <property type="evidence" value="ECO:0007669"/>
    <property type="project" value="UniProtKB-EC"/>
</dbReference>
<keyword evidence="5" id="KW-0812">Transmembrane</keyword>